<feature type="transmembrane region" description="Helical" evidence="6">
    <location>
        <begin position="136"/>
        <end position="157"/>
    </location>
</feature>
<dbReference type="EMBL" id="BMRP01000008">
    <property type="protein sequence ID" value="GGU61514.1"/>
    <property type="molecule type" value="Genomic_DNA"/>
</dbReference>
<evidence type="ECO:0000256" key="2">
    <source>
        <dbReference type="ARBA" id="ARBA00022692"/>
    </source>
</evidence>
<evidence type="ECO:0000313" key="7">
    <source>
        <dbReference type="EMBL" id="GGU61514.1"/>
    </source>
</evidence>
<dbReference type="Proteomes" id="UP000654471">
    <property type="component" value="Unassembled WGS sequence"/>
</dbReference>
<dbReference type="PANTHER" id="PTHR42718:SF49">
    <property type="entry name" value="EXPORT PROTEIN"/>
    <property type="match status" value="1"/>
</dbReference>
<evidence type="ECO:0000256" key="6">
    <source>
        <dbReference type="SAM" id="Phobius"/>
    </source>
</evidence>
<keyword evidence="5" id="KW-0046">Antibiotic resistance</keyword>
<evidence type="ECO:0000256" key="1">
    <source>
        <dbReference type="ARBA" id="ARBA00004141"/>
    </source>
</evidence>
<dbReference type="SUPFAM" id="SSF103473">
    <property type="entry name" value="MFS general substrate transporter"/>
    <property type="match status" value="1"/>
</dbReference>
<feature type="transmembrane region" description="Helical" evidence="6">
    <location>
        <begin position="35"/>
        <end position="52"/>
    </location>
</feature>
<dbReference type="InterPro" id="IPR011701">
    <property type="entry name" value="MFS"/>
</dbReference>
<feature type="transmembrane region" description="Helical" evidence="6">
    <location>
        <begin position="73"/>
        <end position="96"/>
    </location>
</feature>
<dbReference type="Gene3D" id="1.20.1250.20">
    <property type="entry name" value="MFS general substrate transporter like domains"/>
    <property type="match status" value="1"/>
</dbReference>
<comment type="caution">
    <text evidence="7">The sequence shown here is derived from an EMBL/GenBank/DDBJ whole genome shotgun (WGS) entry which is preliminary data.</text>
</comment>
<protein>
    <submittedName>
        <fullName evidence="7">Uncharacterized protein</fullName>
    </submittedName>
</protein>
<feature type="transmembrane region" description="Helical" evidence="6">
    <location>
        <begin position="102"/>
        <end position="124"/>
    </location>
</feature>
<evidence type="ECO:0000256" key="5">
    <source>
        <dbReference type="ARBA" id="ARBA00023251"/>
    </source>
</evidence>
<reference evidence="8" key="1">
    <citation type="journal article" date="2019" name="Int. J. Syst. Evol. Microbiol.">
        <title>The Global Catalogue of Microorganisms (GCM) 10K type strain sequencing project: providing services to taxonomists for standard genome sequencing and annotation.</title>
        <authorList>
            <consortium name="The Broad Institute Genomics Platform"/>
            <consortium name="The Broad Institute Genome Sequencing Center for Infectious Disease"/>
            <person name="Wu L."/>
            <person name="Ma J."/>
        </authorList>
    </citation>
    <scope>NUCLEOTIDE SEQUENCE [LARGE SCALE GENOMIC DNA]</scope>
    <source>
        <strain evidence="8">JCM 3399</strain>
    </source>
</reference>
<keyword evidence="2 6" id="KW-0812">Transmembrane</keyword>
<dbReference type="InterPro" id="IPR036259">
    <property type="entry name" value="MFS_trans_sf"/>
</dbReference>
<name>A0ABQ2UZD9_9ACTN</name>
<dbReference type="Pfam" id="PF07690">
    <property type="entry name" value="MFS_1"/>
    <property type="match status" value="1"/>
</dbReference>
<keyword evidence="8" id="KW-1185">Reference proteome</keyword>
<organism evidence="7 8">
    <name type="scientific">Streptomyces albospinus</name>
    <dbReference type="NCBI Taxonomy" id="285515"/>
    <lineage>
        <taxon>Bacteria</taxon>
        <taxon>Bacillati</taxon>
        <taxon>Actinomycetota</taxon>
        <taxon>Actinomycetes</taxon>
        <taxon>Kitasatosporales</taxon>
        <taxon>Streptomycetaceae</taxon>
        <taxon>Streptomyces</taxon>
    </lineage>
</organism>
<gene>
    <name evidence="7" type="ORF">GCM10010211_28150</name>
</gene>
<comment type="subcellular location">
    <subcellularLocation>
        <location evidence="1">Membrane</location>
        <topology evidence="1">Multi-pass membrane protein</topology>
    </subcellularLocation>
</comment>
<sequence length="304" mass="30752">MPIDWPGIAAFTLAATGITFGFVRGGEAGWCDASTLFGFGPGAALLLAFAVVERASAHPMIPLAPFRTPAFDGLVLASGAYCLGAFAFLPVLWLWLRNGAGPSFFAASLVITAQPLAFFATSALAGGALHRMPARWSIGGGGTLLVGLGDLVLLLVAQPGTSWPVLLPGPGVTGVGAGSVSPVLPAVAMASAPPARSGVAAAAANSARQLGPALGVALSGTVFHRSVPGTGAGASAVAYADGLSEVFLVAGVIGGRGPGGRCGVCEGANMPIDRPRRWFDFQSHGGEKVRNQIFQTSVFEMRRK</sequence>
<proteinExistence type="predicted"/>
<evidence type="ECO:0000256" key="4">
    <source>
        <dbReference type="ARBA" id="ARBA00023136"/>
    </source>
</evidence>
<keyword evidence="3 6" id="KW-1133">Transmembrane helix</keyword>
<evidence type="ECO:0000256" key="3">
    <source>
        <dbReference type="ARBA" id="ARBA00022989"/>
    </source>
</evidence>
<accession>A0ABQ2UZD9</accession>
<evidence type="ECO:0000313" key="8">
    <source>
        <dbReference type="Proteomes" id="UP000654471"/>
    </source>
</evidence>
<dbReference type="PANTHER" id="PTHR42718">
    <property type="entry name" value="MAJOR FACILITATOR SUPERFAMILY MULTIDRUG TRANSPORTER MFSC"/>
    <property type="match status" value="1"/>
</dbReference>
<keyword evidence="4 6" id="KW-0472">Membrane</keyword>